<name>A0ACC2WP64_9TREE</name>
<proteinExistence type="predicted"/>
<comment type="caution">
    <text evidence="1">The sequence shown here is derived from an EMBL/GenBank/DDBJ whole genome shotgun (WGS) entry which is preliminary data.</text>
</comment>
<dbReference type="EMBL" id="JASBWR010000003">
    <property type="protein sequence ID" value="KAJ9112891.1"/>
    <property type="molecule type" value="Genomic_DNA"/>
</dbReference>
<accession>A0ACC2WP64</accession>
<gene>
    <name evidence="1" type="ORF">QFC19_000446</name>
</gene>
<evidence type="ECO:0000313" key="1">
    <source>
        <dbReference type="EMBL" id="KAJ9112891.1"/>
    </source>
</evidence>
<reference evidence="1" key="1">
    <citation type="submission" date="2023-04" db="EMBL/GenBank/DDBJ databases">
        <title>Draft Genome sequencing of Naganishia species isolated from polar environments using Oxford Nanopore Technology.</title>
        <authorList>
            <person name="Leo P."/>
            <person name="Venkateswaran K."/>
        </authorList>
    </citation>
    <scope>NUCLEOTIDE SEQUENCE</scope>
    <source>
        <strain evidence="1">MNA-CCFEE 5261</strain>
    </source>
</reference>
<sequence>MEHANTALPGVRCEQVDAVSRERDVQDSLAEAFRLATTAISDPESPLSLTRHRLDPRYSLSFYALFQQATKGDLIEDNGASFTGSPGTDVPKKPGLLDLRGKAQWAAWKQVQGISKEEAQMARKAKLQCTSEEQAAVQQTISRMLTLLDAAGEGHDHRAEKFSSWAGTPQFEMPKQPSPLQTEATSRSSFRTKSRSVSISGSATESETESESWLSSRESIDVDDIDSKPSTKQEKDTVHGTRLQGLIDAAGYGHIVAENEDEISLGGDAWSYSRSQSRRASVPKMGYLPANSGSIASRRKHEFPLPTPVDPPHVDQSNIPTRPHYEVEPRTTAQSLLPPTNSLMAALHASQRQHSYPLGLQTLVNSRADSVPGRLSTNDNLQQQRLSSPIAYTTRQIENRYLSPDFNLMGTTPRRYPLLSRDRQPDTSPRVNTNLVESVHAIQVSLTALHERMAALEHMQSLALTAVRPEENPWIALLRGLGILASRDGNGQLREDGVRRRGWVGRLLLRLMVTARRAIVDISFILVILCMYKASWSAIRRRMRFGSAMAEEGGRKAIVEFWKSVAAMAGRVGGMWGSD</sequence>
<organism evidence="1 2">
    <name type="scientific">Naganishia cerealis</name>
    <dbReference type="NCBI Taxonomy" id="610337"/>
    <lineage>
        <taxon>Eukaryota</taxon>
        <taxon>Fungi</taxon>
        <taxon>Dikarya</taxon>
        <taxon>Basidiomycota</taxon>
        <taxon>Agaricomycotina</taxon>
        <taxon>Tremellomycetes</taxon>
        <taxon>Filobasidiales</taxon>
        <taxon>Filobasidiaceae</taxon>
        <taxon>Naganishia</taxon>
    </lineage>
</organism>
<dbReference type="Proteomes" id="UP001241377">
    <property type="component" value="Unassembled WGS sequence"/>
</dbReference>
<protein>
    <submittedName>
        <fullName evidence="1">Uncharacterized protein</fullName>
    </submittedName>
</protein>
<keyword evidence="2" id="KW-1185">Reference proteome</keyword>
<evidence type="ECO:0000313" key="2">
    <source>
        <dbReference type="Proteomes" id="UP001241377"/>
    </source>
</evidence>